<keyword evidence="2" id="KW-1185">Reference proteome</keyword>
<dbReference type="Proteomes" id="UP000321261">
    <property type="component" value="Unassembled WGS sequence"/>
</dbReference>
<organism evidence="1 2">
    <name type="scientific">Pseudonocardia hierapolitana</name>
    <dbReference type="NCBI Taxonomy" id="1128676"/>
    <lineage>
        <taxon>Bacteria</taxon>
        <taxon>Bacillati</taxon>
        <taxon>Actinomycetota</taxon>
        <taxon>Actinomycetes</taxon>
        <taxon>Pseudonocardiales</taxon>
        <taxon>Pseudonocardiaceae</taxon>
        <taxon>Pseudonocardia</taxon>
    </lineage>
</organism>
<dbReference type="EMBL" id="VIWU01000001">
    <property type="protein sequence ID" value="TWF79564.1"/>
    <property type="molecule type" value="Genomic_DNA"/>
</dbReference>
<evidence type="ECO:0000313" key="2">
    <source>
        <dbReference type="Proteomes" id="UP000321261"/>
    </source>
</evidence>
<dbReference type="Gene3D" id="1.10.1660.10">
    <property type="match status" value="1"/>
</dbReference>
<sequence>MRMADLRRFVSIDGDHEPARRRELLEAHRAAVLERIERTHRELEVLDGKIAAYREMEERAAHPAQVSS</sequence>
<dbReference type="SUPFAM" id="SSF46955">
    <property type="entry name" value="Putative DNA-binding domain"/>
    <property type="match status" value="1"/>
</dbReference>
<dbReference type="RefSeq" id="WP_147258401.1">
    <property type="nucleotide sequence ID" value="NZ_VIWU01000001.1"/>
</dbReference>
<accession>A0A561SXI0</accession>
<name>A0A561SXI0_9PSEU</name>
<gene>
    <name evidence="1" type="ORF">FHX44_115497</name>
</gene>
<proteinExistence type="predicted"/>
<evidence type="ECO:0000313" key="1">
    <source>
        <dbReference type="EMBL" id="TWF79564.1"/>
    </source>
</evidence>
<protein>
    <submittedName>
        <fullName evidence="1">Uncharacterized protein</fullName>
    </submittedName>
</protein>
<comment type="caution">
    <text evidence="1">The sequence shown here is derived from an EMBL/GenBank/DDBJ whole genome shotgun (WGS) entry which is preliminary data.</text>
</comment>
<reference evidence="1 2" key="1">
    <citation type="submission" date="2019-06" db="EMBL/GenBank/DDBJ databases">
        <title>Sequencing the genomes of 1000 actinobacteria strains.</title>
        <authorList>
            <person name="Klenk H.-P."/>
        </authorList>
    </citation>
    <scope>NUCLEOTIDE SEQUENCE [LARGE SCALE GENOMIC DNA]</scope>
    <source>
        <strain evidence="1 2">DSM 45671</strain>
    </source>
</reference>
<dbReference type="InterPro" id="IPR009061">
    <property type="entry name" value="DNA-bd_dom_put_sf"/>
</dbReference>
<dbReference type="AlphaFoldDB" id="A0A561SXI0"/>